<dbReference type="GO" id="GO:0005789">
    <property type="term" value="C:endoplasmic reticulum membrane"/>
    <property type="evidence" value="ECO:0007669"/>
    <property type="project" value="UniProtKB-SubCell"/>
</dbReference>
<dbReference type="STRING" id="914234.M2R0A3"/>
<comment type="similarity">
    <text evidence="5">Belongs to the class VI-like SAM-binding methyltransferase superfamily. Isoprenylcysteine carboxyl methyltransferase family.</text>
</comment>
<evidence type="ECO:0000256" key="3">
    <source>
        <dbReference type="ARBA" id="ARBA00022989"/>
    </source>
</evidence>
<keyword evidence="5" id="KW-0808">Transferase</keyword>
<dbReference type="GO" id="GO:0032259">
    <property type="term" value="P:methylation"/>
    <property type="evidence" value="ECO:0007669"/>
    <property type="project" value="UniProtKB-KW"/>
</dbReference>
<dbReference type="Gene3D" id="1.20.120.1630">
    <property type="match status" value="1"/>
</dbReference>
<proteinExistence type="inferred from homology"/>
<organism evidence="6 7">
    <name type="scientific">Ceriporiopsis subvermispora (strain B)</name>
    <name type="common">White-rot fungus</name>
    <name type="synonym">Gelatoporia subvermispora</name>
    <dbReference type="NCBI Taxonomy" id="914234"/>
    <lineage>
        <taxon>Eukaryota</taxon>
        <taxon>Fungi</taxon>
        <taxon>Dikarya</taxon>
        <taxon>Basidiomycota</taxon>
        <taxon>Agaricomycotina</taxon>
        <taxon>Agaricomycetes</taxon>
        <taxon>Polyporales</taxon>
        <taxon>Gelatoporiaceae</taxon>
        <taxon>Gelatoporia</taxon>
    </lineage>
</organism>
<sequence>MSYLKIPLILSAALANHIALTSPQSPASARELAKGMSPAQRIFRIAMSTVAPIAKFVVWIACFCEVATILAYHNLASVAAQRTLSALSWTAEQNAVQINISPIFLIGWILSISGGLVRLSCYHTLGRFFTYEVAVRPAHQLITAGPYAWVRHPSYISGMIETVGIAMCLFSSGSWILESGVLGTEWGRVLAYSWWTWNVYLIGGVFNRIPQEDQVLRTEFGKQWDDWAKAVPYRLVPSLY</sequence>
<dbReference type="AlphaFoldDB" id="M2R0A3"/>
<evidence type="ECO:0000256" key="2">
    <source>
        <dbReference type="ARBA" id="ARBA00022692"/>
    </source>
</evidence>
<evidence type="ECO:0000313" key="6">
    <source>
        <dbReference type="EMBL" id="EMD32291.1"/>
    </source>
</evidence>
<dbReference type="InterPro" id="IPR007269">
    <property type="entry name" value="ICMT_MeTrfase"/>
</dbReference>
<feature type="transmembrane region" description="Helical" evidence="5">
    <location>
        <begin position="53"/>
        <end position="72"/>
    </location>
</feature>
<dbReference type="Pfam" id="PF04140">
    <property type="entry name" value="ICMT"/>
    <property type="match status" value="1"/>
</dbReference>
<dbReference type="EC" id="2.1.1.100" evidence="5"/>
<comment type="catalytic activity">
    <reaction evidence="5">
        <text>[protein]-C-terminal S-[(2E,6E)-farnesyl]-L-cysteine + S-adenosyl-L-methionine = [protein]-C-terminal S-[(2E,6E)-farnesyl]-L-cysteine methyl ester + S-adenosyl-L-homocysteine</text>
        <dbReference type="Rhea" id="RHEA:21672"/>
        <dbReference type="Rhea" id="RHEA-COMP:12125"/>
        <dbReference type="Rhea" id="RHEA-COMP:12126"/>
        <dbReference type="ChEBI" id="CHEBI:57856"/>
        <dbReference type="ChEBI" id="CHEBI:59789"/>
        <dbReference type="ChEBI" id="CHEBI:90510"/>
        <dbReference type="ChEBI" id="CHEBI:90511"/>
        <dbReference type="EC" id="2.1.1.100"/>
    </reaction>
</comment>
<dbReference type="HOGENOM" id="CLU_065200_6_0_1"/>
<name>M2R0A3_CERS8</name>
<dbReference type="PANTHER" id="PTHR12714:SF25">
    <property type="entry name" value="CONSERVED HYPOTHETICAL MEMBRANE PROTEIN"/>
    <property type="match status" value="1"/>
</dbReference>
<protein>
    <recommendedName>
        <fullName evidence="5">Protein-S-isoprenylcysteine O-methyltransferase</fullName>
        <ecNumber evidence="5">2.1.1.100</ecNumber>
    </recommendedName>
</protein>
<dbReference type="EMBL" id="KB445812">
    <property type="protein sequence ID" value="EMD32291.1"/>
    <property type="molecule type" value="Genomic_DNA"/>
</dbReference>
<dbReference type="Proteomes" id="UP000016930">
    <property type="component" value="Unassembled WGS sequence"/>
</dbReference>
<keyword evidence="5" id="KW-0949">S-adenosyl-L-methionine</keyword>
<accession>M2R0A3</accession>
<comment type="subcellular location">
    <subcellularLocation>
        <location evidence="5">Endoplasmic reticulum membrane</location>
        <topology evidence="5">Multi-pass membrane protein</topology>
    </subcellularLocation>
    <subcellularLocation>
        <location evidence="1">Membrane</location>
        <topology evidence="1">Multi-pass membrane protein</topology>
    </subcellularLocation>
</comment>
<gene>
    <name evidence="6" type="ORF">CERSUDRAFT_108953</name>
</gene>
<keyword evidence="2 5" id="KW-0812">Transmembrane</keyword>
<dbReference type="GO" id="GO:0004671">
    <property type="term" value="F:protein C-terminal S-isoprenylcysteine carboxyl O-methyltransferase activity"/>
    <property type="evidence" value="ECO:0007669"/>
    <property type="project" value="UniProtKB-EC"/>
</dbReference>
<keyword evidence="5" id="KW-0489">Methyltransferase</keyword>
<evidence type="ECO:0000313" key="7">
    <source>
        <dbReference type="Proteomes" id="UP000016930"/>
    </source>
</evidence>
<keyword evidence="5" id="KW-0256">Endoplasmic reticulum</keyword>
<dbReference type="PANTHER" id="PTHR12714">
    <property type="entry name" value="PROTEIN-S ISOPRENYLCYSTEINE O-METHYLTRANSFERASE"/>
    <property type="match status" value="1"/>
</dbReference>
<comment type="caution">
    <text evidence="5">Lacks conserved residue(s) required for the propagation of feature annotation.</text>
</comment>
<evidence type="ECO:0000256" key="5">
    <source>
        <dbReference type="RuleBase" id="RU362022"/>
    </source>
</evidence>
<dbReference type="OrthoDB" id="422086at2759"/>
<reference evidence="6 7" key="1">
    <citation type="journal article" date="2012" name="Proc. Natl. Acad. Sci. U.S.A.">
        <title>Comparative genomics of Ceriporiopsis subvermispora and Phanerochaete chrysosporium provide insight into selective ligninolysis.</title>
        <authorList>
            <person name="Fernandez-Fueyo E."/>
            <person name="Ruiz-Duenas F.J."/>
            <person name="Ferreira P."/>
            <person name="Floudas D."/>
            <person name="Hibbett D.S."/>
            <person name="Canessa P."/>
            <person name="Larrondo L.F."/>
            <person name="James T.Y."/>
            <person name="Seelenfreund D."/>
            <person name="Lobos S."/>
            <person name="Polanco R."/>
            <person name="Tello M."/>
            <person name="Honda Y."/>
            <person name="Watanabe T."/>
            <person name="Watanabe T."/>
            <person name="Ryu J.S."/>
            <person name="Kubicek C.P."/>
            <person name="Schmoll M."/>
            <person name="Gaskell J."/>
            <person name="Hammel K.E."/>
            <person name="St John F.J."/>
            <person name="Vanden Wymelenberg A."/>
            <person name="Sabat G."/>
            <person name="Splinter BonDurant S."/>
            <person name="Syed K."/>
            <person name="Yadav J.S."/>
            <person name="Doddapaneni H."/>
            <person name="Subramanian V."/>
            <person name="Lavin J.L."/>
            <person name="Oguiza J.A."/>
            <person name="Perez G."/>
            <person name="Pisabarro A.G."/>
            <person name="Ramirez L."/>
            <person name="Santoyo F."/>
            <person name="Master E."/>
            <person name="Coutinho P.M."/>
            <person name="Henrissat B."/>
            <person name="Lombard V."/>
            <person name="Magnuson J.K."/>
            <person name="Kuees U."/>
            <person name="Hori C."/>
            <person name="Igarashi K."/>
            <person name="Samejima M."/>
            <person name="Held B.W."/>
            <person name="Barry K.W."/>
            <person name="LaButti K.M."/>
            <person name="Lapidus A."/>
            <person name="Lindquist E.A."/>
            <person name="Lucas S.M."/>
            <person name="Riley R."/>
            <person name="Salamov A.A."/>
            <person name="Hoffmeister D."/>
            <person name="Schwenk D."/>
            <person name="Hadar Y."/>
            <person name="Yarden O."/>
            <person name="de Vries R.P."/>
            <person name="Wiebenga A."/>
            <person name="Stenlid J."/>
            <person name="Eastwood D."/>
            <person name="Grigoriev I.V."/>
            <person name="Berka R.M."/>
            <person name="Blanchette R.A."/>
            <person name="Kersten P."/>
            <person name="Martinez A.T."/>
            <person name="Vicuna R."/>
            <person name="Cullen D."/>
        </authorList>
    </citation>
    <scope>NUCLEOTIDE SEQUENCE [LARGE SCALE GENOMIC DNA]</scope>
    <source>
        <strain evidence="6 7">B</strain>
    </source>
</reference>
<keyword evidence="3 5" id="KW-1133">Transmembrane helix</keyword>
<keyword evidence="4 5" id="KW-0472">Membrane</keyword>
<evidence type="ECO:0000256" key="1">
    <source>
        <dbReference type="ARBA" id="ARBA00004141"/>
    </source>
</evidence>
<keyword evidence="7" id="KW-1185">Reference proteome</keyword>
<evidence type="ECO:0000256" key="4">
    <source>
        <dbReference type="ARBA" id="ARBA00023136"/>
    </source>
</evidence>